<dbReference type="EMBL" id="UINC01017820">
    <property type="protein sequence ID" value="SVA74304.1"/>
    <property type="molecule type" value="Genomic_DNA"/>
</dbReference>
<name>A0A381YBD7_9ZZZZ</name>
<proteinExistence type="predicted"/>
<accession>A0A381YBD7</accession>
<reference evidence="1" key="1">
    <citation type="submission" date="2018-05" db="EMBL/GenBank/DDBJ databases">
        <authorList>
            <person name="Lanie J.A."/>
            <person name="Ng W.-L."/>
            <person name="Kazmierczak K.M."/>
            <person name="Andrzejewski T.M."/>
            <person name="Davidsen T.M."/>
            <person name="Wayne K.J."/>
            <person name="Tettelin H."/>
            <person name="Glass J.I."/>
            <person name="Rusch D."/>
            <person name="Podicherti R."/>
            <person name="Tsui H.-C.T."/>
            <person name="Winkler M.E."/>
        </authorList>
    </citation>
    <scope>NUCLEOTIDE SEQUENCE</scope>
</reference>
<evidence type="ECO:0000313" key="1">
    <source>
        <dbReference type="EMBL" id="SVA74304.1"/>
    </source>
</evidence>
<organism evidence="1">
    <name type="scientific">marine metagenome</name>
    <dbReference type="NCBI Taxonomy" id="408172"/>
    <lineage>
        <taxon>unclassified sequences</taxon>
        <taxon>metagenomes</taxon>
        <taxon>ecological metagenomes</taxon>
    </lineage>
</organism>
<dbReference type="AlphaFoldDB" id="A0A381YBD7"/>
<sequence length="71" mass="8562">MKDKNHITMEDISAFPIERSTNHINWEEIAYQEVKEQILEGLEEDKLKCFLRVVRSGSPFKLHDYFYRIKC</sequence>
<protein>
    <submittedName>
        <fullName evidence="1">Uncharacterized protein</fullName>
    </submittedName>
</protein>
<gene>
    <name evidence="1" type="ORF">METZ01_LOCUS127158</name>
</gene>